<sequence>MDIRQTAAVNGGCIELANFGIRSFDLWSSNARWFVKLGQEKTENREELKSMKLFIWLETLLQALVSQSFNAQMWMQTVLKVLRSQGAAPRGQDPCLVFYMKGKKLPSADFNTLVKDAVQSAVDFAKLHIRPAKTQTDSTSLH</sequence>
<evidence type="ECO:0000313" key="2">
    <source>
        <dbReference type="Proteomes" id="UP000502823"/>
    </source>
</evidence>
<evidence type="ECO:0000313" key="1">
    <source>
        <dbReference type="EMBL" id="GFG38835.1"/>
    </source>
</evidence>
<gene>
    <name evidence="1" type="ORF">Cfor_11266</name>
</gene>
<accession>A0A6L2Q7Q4</accession>
<comment type="caution">
    <text evidence="1">The sequence shown here is derived from an EMBL/GenBank/DDBJ whole genome shotgun (WGS) entry which is preliminary data.</text>
</comment>
<keyword evidence="2" id="KW-1185">Reference proteome</keyword>
<protein>
    <submittedName>
        <fullName evidence="1">Uncharacterized protein</fullName>
    </submittedName>
</protein>
<dbReference type="EMBL" id="BLKM01000824">
    <property type="protein sequence ID" value="GFG38835.1"/>
    <property type="molecule type" value="Genomic_DNA"/>
</dbReference>
<dbReference type="Proteomes" id="UP000502823">
    <property type="component" value="Unassembled WGS sequence"/>
</dbReference>
<name>A0A6L2Q7Q4_COPFO</name>
<organism evidence="1 2">
    <name type="scientific">Coptotermes formosanus</name>
    <name type="common">Formosan subterranean termite</name>
    <dbReference type="NCBI Taxonomy" id="36987"/>
    <lineage>
        <taxon>Eukaryota</taxon>
        <taxon>Metazoa</taxon>
        <taxon>Ecdysozoa</taxon>
        <taxon>Arthropoda</taxon>
        <taxon>Hexapoda</taxon>
        <taxon>Insecta</taxon>
        <taxon>Pterygota</taxon>
        <taxon>Neoptera</taxon>
        <taxon>Polyneoptera</taxon>
        <taxon>Dictyoptera</taxon>
        <taxon>Blattodea</taxon>
        <taxon>Blattoidea</taxon>
        <taxon>Termitoidae</taxon>
        <taxon>Rhinotermitidae</taxon>
        <taxon>Coptotermes</taxon>
    </lineage>
</organism>
<reference evidence="2" key="1">
    <citation type="submission" date="2020-01" db="EMBL/GenBank/DDBJ databases">
        <title>Draft genome sequence of the Termite Coptotermes fromosanus.</title>
        <authorList>
            <person name="Itakura S."/>
            <person name="Yosikawa Y."/>
            <person name="Umezawa K."/>
        </authorList>
    </citation>
    <scope>NUCLEOTIDE SEQUENCE [LARGE SCALE GENOMIC DNA]</scope>
</reference>
<dbReference type="InParanoid" id="A0A6L2Q7Q4"/>
<dbReference type="AlphaFoldDB" id="A0A6L2Q7Q4"/>
<proteinExistence type="predicted"/>